<proteinExistence type="predicted"/>
<organism evidence="3 4">
    <name type="scientific">Penelope pileata</name>
    <dbReference type="NCBI Taxonomy" id="1118817"/>
    <lineage>
        <taxon>Eukaryota</taxon>
        <taxon>Metazoa</taxon>
        <taxon>Chordata</taxon>
        <taxon>Craniata</taxon>
        <taxon>Vertebrata</taxon>
        <taxon>Euteleostomi</taxon>
        <taxon>Archelosauria</taxon>
        <taxon>Archosauria</taxon>
        <taxon>Dinosauria</taxon>
        <taxon>Saurischia</taxon>
        <taxon>Theropoda</taxon>
        <taxon>Coelurosauria</taxon>
        <taxon>Aves</taxon>
        <taxon>Neognathae</taxon>
        <taxon>Galloanserae</taxon>
        <taxon>Galliformes</taxon>
        <taxon>Cracidae</taxon>
        <taxon>Penelope</taxon>
    </lineage>
</organism>
<feature type="non-terminal residue" evidence="3">
    <location>
        <position position="196"/>
    </location>
</feature>
<evidence type="ECO:0000259" key="2">
    <source>
        <dbReference type="Pfam" id="PF15248"/>
    </source>
</evidence>
<dbReference type="OrthoDB" id="8962708at2759"/>
<dbReference type="Pfam" id="PF15248">
    <property type="entry name" value="DUF4587"/>
    <property type="match status" value="1"/>
</dbReference>
<keyword evidence="4" id="KW-1185">Reference proteome</keyword>
<evidence type="ECO:0000313" key="3">
    <source>
        <dbReference type="EMBL" id="NXC40582.1"/>
    </source>
</evidence>
<protein>
    <submittedName>
        <fullName evidence="3">PRR29 protein</fullName>
    </submittedName>
</protein>
<gene>
    <name evidence="3" type="primary">Prr29</name>
    <name evidence="3" type="ORF">PENPIL_R15711</name>
</gene>
<feature type="domain" description="DUF4587" evidence="2">
    <location>
        <begin position="66"/>
        <end position="127"/>
    </location>
</feature>
<dbReference type="PANTHER" id="PTHR28604:SF1">
    <property type="entry name" value="PROLINE-RICH PROTEIN 29"/>
    <property type="match status" value="1"/>
</dbReference>
<dbReference type="AlphaFoldDB" id="A0A851NQW7"/>
<sequence>MELGAAGDPDGLWGDAAGRTYGIPYGLPPVPCPRGAVPVSPQPVTILQQLPRTTAHPAGPPHPWGDLIELMMIQNSQMHQAVMSSLAVSALVSFGFRPSPATAQTPAVPLEPGEEEEEEAMVFHHHYVPYPGSAPILAWPLSAQVPGSAAVRHLGTAAGDGEVAVPPPPPPSATGTVGANVPPSSGNALSPPLQRE</sequence>
<accession>A0A851NQW7</accession>
<evidence type="ECO:0000313" key="4">
    <source>
        <dbReference type="Proteomes" id="UP000613066"/>
    </source>
</evidence>
<dbReference type="PANTHER" id="PTHR28604">
    <property type="match status" value="1"/>
</dbReference>
<dbReference type="InterPro" id="IPR027904">
    <property type="entry name" value="DUF4587"/>
</dbReference>
<evidence type="ECO:0000256" key="1">
    <source>
        <dbReference type="SAM" id="MobiDB-lite"/>
    </source>
</evidence>
<dbReference type="EMBL" id="WBMW01001399">
    <property type="protein sequence ID" value="NXC40582.1"/>
    <property type="molecule type" value="Genomic_DNA"/>
</dbReference>
<name>A0A851NQW7_9GALL</name>
<comment type="caution">
    <text evidence="3">The sequence shown here is derived from an EMBL/GenBank/DDBJ whole genome shotgun (WGS) entry which is preliminary data.</text>
</comment>
<feature type="non-terminal residue" evidence="3">
    <location>
        <position position="1"/>
    </location>
</feature>
<dbReference type="InterPro" id="IPR038915">
    <property type="entry name" value="PRR29-like"/>
</dbReference>
<dbReference type="Proteomes" id="UP000613066">
    <property type="component" value="Unassembled WGS sequence"/>
</dbReference>
<feature type="compositionally biased region" description="Polar residues" evidence="1">
    <location>
        <begin position="173"/>
        <end position="188"/>
    </location>
</feature>
<feature type="region of interest" description="Disordered" evidence="1">
    <location>
        <begin position="158"/>
        <end position="196"/>
    </location>
</feature>
<reference evidence="3" key="1">
    <citation type="submission" date="2019-09" db="EMBL/GenBank/DDBJ databases">
        <title>Bird 10,000 Genomes (B10K) Project - Family phase.</title>
        <authorList>
            <person name="Zhang G."/>
        </authorList>
    </citation>
    <scope>NUCLEOTIDE SEQUENCE</scope>
    <source>
        <strain evidence="3">B10K-DU-001-08</strain>
        <tissue evidence="3">Muscle</tissue>
    </source>
</reference>